<dbReference type="KEGG" id="tgy:X802_06515"/>
<dbReference type="GeneID" id="27135308"/>
<proteinExistence type="predicted"/>
<dbReference type="Proteomes" id="UP000062043">
    <property type="component" value="Chromosome"/>
</dbReference>
<dbReference type="STRING" id="1432656.X802_06515"/>
<organism evidence="1 2">
    <name type="scientific">Thermococcus guaymasensis DSM 11113</name>
    <dbReference type="NCBI Taxonomy" id="1432656"/>
    <lineage>
        <taxon>Archaea</taxon>
        <taxon>Methanobacteriati</taxon>
        <taxon>Methanobacteriota</taxon>
        <taxon>Thermococci</taxon>
        <taxon>Thermococcales</taxon>
        <taxon>Thermococcaceae</taxon>
        <taxon>Thermococcus</taxon>
    </lineage>
</organism>
<protein>
    <recommendedName>
        <fullName evidence="3">Class III signal peptide-containing protein</fullName>
    </recommendedName>
</protein>
<accession>A0A0X1KKP4</accession>
<name>A0A0X1KKP4_9EURY</name>
<reference evidence="1 2" key="1">
    <citation type="submission" date="2014-01" db="EMBL/GenBank/DDBJ databases">
        <title>Genome sequencing of Thermococcus guaymasensis.</title>
        <authorList>
            <person name="Zhang X."/>
            <person name="Alvare G."/>
            <person name="Fristensky B."/>
            <person name="Chen L."/>
            <person name="Suen T."/>
            <person name="Chen Q."/>
            <person name="Ma K."/>
        </authorList>
    </citation>
    <scope>NUCLEOTIDE SEQUENCE [LARGE SCALE GENOMIC DNA]</scope>
    <source>
        <strain evidence="1 2">DSM 11113</strain>
    </source>
</reference>
<dbReference type="RefSeq" id="WP_062371960.1">
    <property type="nucleotide sequence ID" value="NZ_CP007140.1"/>
</dbReference>
<dbReference type="AlphaFoldDB" id="A0A0X1KKP4"/>
<evidence type="ECO:0000313" key="2">
    <source>
        <dbReference type="Proteomes" id="UP000062043"/>
    </source>
</evidence>
<dbReference type="PATRIC" id="fig|1432656.3.peg.1264"/>
<evidence type="ECO:0000313" key="1">
    <source>
        <dbReference type="EMBL" id="AJC71851.1"/>
    </source>
</evidence>
<dbReference type="EMBL" id="CP007140">
    <property type="protein sequence ID" value="AJC71851.1"/>
    <property type="molecule type" value="Genomic_DNA"/>
</dbReference>
<sequence>MGKKGQVSLEFLFVFAILLILLAYSVKNTTFQQGSQSIETLRVQIALEEKELANTISEAISQVYSQGPGSKTTAYVKLVYLRKPDYLEKVWGVTDPVIFITYGQPLNDGNGTYVMVLNGNKTTEVILTGGNKNAFWTRALYQRDLVRDKDVWDGSSASVDFGTGATTVYGLRLNPSEIPPTIKIVVEWNPDLPNSWAFNSTAGELMININPGG</sequence>
<evidence type="ECO:0008006" key="3">
    <source>
        <dbReference type="Google" id="ProtNLM"/>
    </source>
</evidence>
<gene>
    <name evidence="1" type="ORF">X802_06515</name>
</gene>
<dbReference type="OrthoDB" id="85852at2157"/>
<keyword evidence="2" id="KW-1185">Reference proteome</keyword>